<accession>A0A7X0FQN2</accession>
<gene>
    <name evidence="1" type="ORF">HD594_002230</name>
</gene>
<dbReference type="RefSeq" id="WP_184751035.1">
    <property type="nucleotide sequence ID" value="NZ_BAAAJR010000005.1"/>
</dbReference>
<protein>
    <submittedName>
        <fullName evidence="1">Uncharacterized protein</fullName>
    </submittedName>
</protein>
<reference evidence="1 2" key="1">
    <citation type="submission" date="2020-08" db="EMBL/GenBank/DDBJ databases">
        <title>Sequencing the genomes of 1000 actinobacteria strains.</title>
        <authorList>
            <person name="Klenk H.-P."/>
        </authorList>
    </citation>
    <scope>NUCLEOTIDE SEQUENCE [LARGE SCALE GENOMIC DNA]</scope>
    <source>
        <strain evidence="1 2">DSM 12511</strain>
    </source>
</reference>
<keyword evidence="2" id="KW-1185">Reference proteome</keyword>
<organism evidence="1 2">
    <name type="scientific">Microbacterium thalassium</name>
    <dbReference type="NCBI Taxonomy" id="362649"/>
    <lineage>
        <taxon>Bacteria</taxon>
        <taxon>Bacillati</taxon>
        <taxon>Actinomycetota</taxon>
        <taxon>Actinomycetes</taxon>
        <taxon>Micrococcales</taxon>
        <taxon>Microbacteriaceae</taxon>
        <taxon>Microbacterium</taxon>
    </lineage>
</organism>
<name>A0A7X0FQN2_9MICO</name>
<dbReference type="Proteomes" id="UP000537775">
    <property type="component" value="Unassembled WGS sequence"/>
</dbReference>
<dbReference type="EMBL" id="JACHML010000001">
    <property type="protein sequence ID" value="MBB6391917.1"/>
    <property type="molecule type" value="Genomic_DNA"/>
</dbReference>
<comment type="caution">
    <text evidence="1">The sequence shown here is derived from an EMBL/GenBank/DDBJ whole genome shotgun (WGS) entry which is preliminary data.</text>
</comment>
<evidence type="ECO:0000313" key="2">
    <source>
        <dbReference type="Proteomes" id="UP000537775"/>
    </source>
</evidence>
<evidence type="ECO:0000313" key="1">
    <source>
        <dbReference type="EMBL" id="MBB6391917.1"/>
    </source>
</evidence>
<dbReference type="AlphaFoldDB" id="A0A7X0FQN2"/>
<sequence>MPNRTGTAYALTTFARLEDSADADELERYLQELPRGADSPFHRLTGVHLTRVQLFRTLVHQGPKQTHDDRLRHPHLVFTSVFDGDRDAYLDQLRVKVPECDRWWGDCVGYPGRSDAAAFAAWVRSLQRTTTLFQSPFPTATVGRIRESVAMRERVLDFAVSTQGLDDDALLRRFREDF</sequence>
<proteinExistence type="predicted"/>